<keyword evidence="1" id="KW-0472">Membrane</keyword>
<accession>A0AAX2AK37</accession>
<keyword evidence="3" id="KW-1185">Reference proteome</keyword>
<evidence type="ECO:0000313" key="2">
    <source>
        <dbReference type="EMBL" id="RXK15856.1"/>
    </source>
</evidence>
<comment type="caution">
    <text evidence="2">The sequence shown here is derived from an EMBL/GenBank/DDBJ whole genome shotgun (WGS) entry which is preliminary data.</text>
</comment>
<sequence length="185" mass="21725">MKRNYWPLFFVAIFGFTFYMIVWTIYSAIKVPVHEDDAFFKKYQDVDDHYNEIINSNKIFLSKYNFKIILNDKEYGLDTNDIFLSQRVIEKRQTHRDILKVGENSIKVSIKDKTGDSVDNMKIKFRVTKATNNNSIIDLPENSFIFNNEVYNSKVTVPSIGNWNIIATFEKDDSKGYLFIKTNAN</sequence>
<dbReference type="RefSeq" id="WP_114840829.1">
    <property type="nucleotide sequence ID" value="NZ_CP031219.1"/>
</dbReference>
<dbReference type="Proteomes" id="UP000290092">
    <property type="component" value="Unassembled WGS sequence"/>
</dbReference>
<reference evidence="2 3" key="1">
    <citation type="submission" date="2017-09" db="EMBL/GenBank/DDBJ databases">
        <title>Genomics of the genus Arcobacter.</title>
        <authorList>
            <person name="Perez-Cataluna A."/>
            <person name="Figueras M.J."/>
            <person name="Salas-Masso N."/>
        </authorList>
    </citation>
    <scope>NUCLEOTIDE SEQUENCE [LARGE SCALE GENOMIC DNA]</scope>
    <source>
        <strain evidence="2 3">CECT 7386</strain>
    </source>
</reference>
<dbReference type="KEGG" id="amyt:AMYT_0333"/>
<evidence type="ECO:0000313" key="3">
    <source>
        <dbReference type="Proteomes" id="UP000290092"/>
    </source>
</evidence>
<evidence type="ECO:0000256" key="1">
    <source>
        <dbReference type="SAM" id="Phobius"/>
    </source>
</evidence>
<evidence type="ECO:0008006" key="4">
    <source>
        <dbReference type="Google" id="ProtNLM"/>
    </source>
</evidence>
<organism evidence="2 3">
    <name type="scientific">Malaciobacter mytili LMG 24559</name>
    <dbReference type="NCBI Taxonomy" id="1032238"/>
    <lineage>
        <taxon>Bacteria</taxon>
        <taxon>Pseudomonadati</taxon>
        <taxon>Campylobacterota</taxon>
        <taxon>Epsilonproteobacteria</taxon>
        <taxon>Campylobacterales</taxon>
        <taxon>Arcobacteraceae</taxon>
        <taxon>Malaciobacter</taxon>
    </lineage>
</organism>
<protein>
    <recommendedName>
        <fullName evidence="4">Cytochrome c oxidase-associated protein CcoH</fullName>
    </recommendedName>
</protein>
<dbReference type="EMBL" id="NXID01000019">
    <property type="protein sequence ID" value="RXK15856.1"/>
    <property type="molecule type" value="Genomic_DNA"/>
</dbReference>
<proteinExistence type="predicted"/>
<feature type="transmembrane region" description="Helical" evidence="1">
    <location>
        <begin position="6"/>
        <end position="26"/>
    </location>
</feature>
<name>A0AAX2AK37_9BACT</name>
<dbReference type="AlphaFoldDB" id="A0AAX2AK37"/>
<keyword evidence="1" id="KW-0812">Transmembrane</keyword>
<keyword evidence="1" id="KW-1133">Transmembrane helix</keyword>
<gene>
    <name evidence="2" type="ORF">CP985_06410</name>
</gene>